<proteinExistence type="predicted"/>
<sequence>MDGYLKLILNREEKMIAIHKNEAHYKGIRFCARAVAKEDDCYNRSMLCLNITDTKVEATDGHRLHEYTPEKKNDLPMPGVYKILQNNLRFISLERDNDPPSFPNTSVVWPEYEGVSSIPDFGKDISADYSRLIRMLDGNVTFNFEYLADVEEELDLYFITSDKPVVLERGCYRALIMPRKM</sequence>
<gene>
    <name evidence="1" type="ORF">MM171B04126_0006</name>
</gene>
<accession>A0A6M3X684</accession>
<dbReference type="EMBL" id="MT143963">
    <property type="protein sequence ID" value="QJH93284.1"/>
    <property type="molecule type" value="Genomic_DNA"/>
</dbReference>
<dbReference type="AlphaFoldDB" id="A0A6M3X684"/>
<evidence type="ECO:0000313" key="1">
    <source>
        <dbReference type="EMBL" id="QJH93284.1"/>
    </source>
</evidence>
<protein>
    <submittedName>
        <fullName evidence="1">Uncharacterized protein</fullName>
    </submittedName>
</protein>
<organism evidence="1">
    <name type="scientific">viral metagenome</name>
    <dbReference type="NCBI Taxonomy" id="1070528"/>
    <lineage>
        <taxon>unclassified sequences</taxon>
        <taxon>metagenomes</taxon>
        <taxon>organismal metagenomes</taxon>
    </lineage>
</organism>
<reference evidence="1" key="1">
    <citation type="submission" date="2020-03" db="EMBL/GenBank/DDBJ databases">
        <title>The deep terrestrial virosphere.</title>
        <authorList>
            <person name="Holmfeldt K."/>
            <person name="Nilsson E."/>
            <person name="Simone D."/>
            <person name="Lopez-Fernandez M."/>
            <person name="Wu X."/>
            <person name="de Brujin I."/>
            <person name="Lundin D."/>
            <person name="Andersson A."/>
            <person name="Bertilsson S."/>
            <person name="Dopson M."/>
        </authorList>
    </citation>
    <scope>NUCLEOTIDE SEQUENCE</scope>
    <source>
        <strain evidence="1">MM171B04126</strain>
    </source>
</reference>
<name>A0A6M3X684_9ZZZZ</name>